<dbReference type="Proteomes" id="UP000289411">
    <property type="component" value="Unassembled WGS sequence"/>
</dbReference>
<comment type="caution">
    <text evidence="1">The sequence shown here is derived from an EMBL/GenBank/DDBJ whole genome shotgun (WGS) entry which is preliminary data.</text>
</comment>
<accession>A0A4Q2RFU9</accession>
<sequence length="76" mass="8314">MLTGRQIKEARSLLGLSPSQLATMTGILRPATVKRAEAANMKQPIADAHMRTIRETLEALGVEFGPDGVRLRRSEV</sequence>
<proteinExistence type="predicted"/>
<name>A0A4Q2RFU9_9HYPH</name>
<dbReference type="Gene3D" id="1.10.260.40">
    <property type="entry name" value="lambda repressor-like DNA-binding domains"/>
    <property type="match status" value="1"/>
</dbReference>
<reference evidence="1 2" key="2">
    <citation type="submission" date="2019-02" db="EMBL/GenBank/DDBJ databases">
        <title>'Lichenibacterium ramalinii' gen. nov. sp. nov., 'Lichenibacterium minor' gen. nov. sp. nov.</title>
        <authorList>
            <person name="Pankratov T."/>
        </authorList>
    </citation>
    <scope>NUCLEOTIDE SEQUENCE [LARGE SCALE GENOMIC DNA]</scope>
    <source>
        <strain evidence="1 2">RmlP001</strain>
    </source>
</reference>
<organism evidence="1 2">
    <name type="scientific">Lichenibacterium ramalinae</name>
    <dbReference type="NCBI Taxonomy" id="2316527"/>
    <lineage>
        <taxon>Bacteria</taxon>
        <taxon>Pseudomonadati</taxon>
        <taxon>Pseudomonadota</taxon>
        <taxon>Alphaproteobacteria</taxon>
        <taxon>Hyphomicrobiales</taxon>
        <taxon>Lichenihabitantaceae</taxon>
        <taxon>Lichenibacterium</taxon>
    </lineage>
</organism>
<dbReference type="GO" id="GO:0003677">
    <property type="term" value="F:DNA binding"/>
    <property type="evidence" value="ECO:0007669"/>
    <property type="project" value="InterPro"/>
</dbReference>
<evidence type="ECO:0000313" key="2">
    <source>
        <dbReference type="Proteomes" id="UP000289411"/>
    </source>
</evidence>
<keyword evidence="2" id="KW-1185">Reference proteome</keyword>
<dbReference type="AlphaFoldDB" id="A0A4Q2RFU9"/>
<evidence type="ECO:0000313" key="1">
    <source>
        <dbReference type="EMBL" id="RYB06245.1"/>
    </source>
</evidence>
<protein>
    <submittedName>
        <fullName evidence="1">Transcriptional regulator</fullName>
    </submittedName>
</protein>
<reference evidence="1 2" key="1">
    <citation type="submission" date="2018-09" db="EMBL/GenBank/DDBJ databases">
        <authorList>
            <person name="Grouzdev D.S."/>
            <person name="Krutkina M.S."/>
        </authorList>
    </citation>
    <scope>NUCLEOTIDE SEQUENCE [LARGE SCALE GENOMIC DNA]</scope>
    <source>
        <strain evidence="1 2">RmlP001</strain>
    </source>
</reference>
<dbReference type="EMBL" id="QYBC01000004">
    <property type="protein sequence ID" value="RYB06245.1"/>
    <property type="molecule type" value="Genomic_DNA"/>
</dbReference>
<dbReference type="InterPro" id="IPR010982">
    <property type="entry name" value="Lambda_DNA-bd_dom_sf"/>
</dbReference>
<gene>
    <name evidence="1" type="ORF">D3272_05620</name>
</gene>